<keyword evidence="3" id="KW-1185">Reference proteome</keyword>
<dbReference type="Proteomes" id="UP000027138">
    <property type="component" value="Unassembled WGS sequence"/>
</dbReference>
<dbReference type="PANTHER" id="PTHR33137">
    <property type="entry name" value="MEDIATOR OF RNA POLYMERASE II TRANSCRIPTION SUBUNIT 15A-RELATED"/>
    <property type="match status" value="1"/>
</dbReference>
<dbReference type="GO" id="GO:0031490">
    <property type="term" value="F:chromatin DNA binding"/>
    <property type="evidence" value="ECO:0007669"/>
    <property type="project" value="InterPro"/>
</dbReference>
<accession>A0A067KWN6</accession>
<dbReference type="Pfam" id="PF21539">
    <property type="entry name" value="Med15_C"/>
    <property type="match status" value="1"/>
</dbReference>
<dbReference type="STRING" id="180498.A0A067KWN6"/>
<dbReference type="GO" id="GO:0003713">
    <property type="term" value="F:transcription coactivator activity"/>
    <property type="evidence" value="ECO:0007669"/>
    <property type="project" value="InterPro"/>
</dbReference>
<name>A0A067KWN6_JATCU</name>
<dbReference type="InterPro" id="IPR044661">
    <property type="entry name" value="MED15a/b/c-like"/>
</dbReference>
<dbReference type="PANTHER" id="PTHR33137:SF4">
    <property type="entry name" value="MEDIATOR OF RNA POLYMERASE II TRANSCRIPTION SUBUNIT 15A-RELATED"/>
    <property type="match status" value="1"/>
</dbReference>
<protein>
    <recommendedName>
        <fullName evidence="1">ARC105/Med15 mediator subunit C-terminal domain-containing protein</fullName>
    </recommendedName>
</protein>
<reference evidence="2 3" key="1">
    <citation type="journal article" date="2014" name="PLoS ONE">
        <title>Global Analysis of Gene Expression Profiles in Physic Nut (Jatropha curcas L.) Seedlings Exposed to Salt Stress.</title>
        <authorList>
            <person name="Zhang L."/>
            <person name="Zhang C."/>
            <person name="Wu P."/>
            <person name="Chen Y."/>
            <person name="Li M."/>
            <person name="Jiang H."/>
            <person name="Wu G."/>
        </authorList>
    </citation>
    <scope>NUCLEOTIDE SEQUENCE [LARGE SCALE GENOMIC DNA]</scope>
    <source>
        <strain evidence="3">cv. GZQX0401</strain>
        <tissue evidence="2">Young leaves</tissue>
    </source>
</reference>
<proteinExistence type="predicted"/>
<feature type="domain" description="ARC105/Med15 mediator subunit C-terminal" evidence="1">
    <location>
        <begin position="113"/>
        <end position="182"/>
    </location>
</feature>
<evidence type="ECO:0000259" key="1">
    <source>
        <dbReference type="Pfam" id="PF21539"/>
    </source>
</evidence>
<dbReference type="AlphaFoldDB" id="A0A067KWN6"/>
<dbReference type="EMBL" id="KK914327">
    <property type="protein sequence ID" value="KDP40577.1"/>
    <property type="molecule type" value="Genomic_DNA"/>
</dbReference>
<dbReference type="OrthoDB" id="847713at2759"/>
<gene>
    <name evidence="2" type="ORF">JCGZ_24576</name>
</gene>
<dbReference type="InterPro" id="IPR048386">
    <property type="entry name" value="Med15_C"/>
</dbReference>
<evidence type="ECO:0000313" key="2">
    <source>
        <dbReference type="EMBL" id="KDP40577.1"/>
    </source>
</evidence>
<sequence>MAGSAPVCGSKGSVAEDLTRHCNAFGMTKMKRSLFAMHLESTAISCIKRPRIEVNHVLLEEINKVNKCLIDTVVDVSDDNTNSTLHGTDGTEGTIVKCSFSAVAVTPKPCAQISLIQAIQLLVPVNYPNCSPILLETLPVEFSKEHDDISVKAKSKLNVFLRQLSEPMSVGEIARIWDTCARAVISEYAQQNGGGSFSTKYGTWEQCLS</sequence>
<organism evidence="2 3">
    <name type="scientific">Jatropha curcas</name>
    <name type="common">Barbados nut</name>
    <dbReference type="NCBI Taxonomy" id="180498"/>
    <lineage>
        <taxon>Eukaryota</taxon>
        <taxon>Viridiplantae</taxon>
        <taxon>Streptophyta</taxon>
        <taxon>Embryophyta</taxon>
        <taxon>Tracheophyta</taxon>
        <taxon>Spermatophyta</taxon>
        <taxon>Magnoliopsida</taxon>
        <taxon>eudicotyledons</taxon>
        <taxon>Gunneridae</taxon>
        <taxon>Pentapetalae</taxon>
        <taxon>rosids</taxon>
        <taxon>fabids</taxon>
        <taxon>Malpighiales</taxon>
        <taxon>Euphorbiaceae</taxon>
        <taxon>Crotonoideae</taxon>
        <taxon>Jatropheae</taxon>
        <taxon>Jatropha</taxon>
    </lineage>
</organism>
<evidence type="ECO:0000313" key="3">
    <source>
        <dbReference type="Proteomes" id="UP000027138"/>
    </source>
</evidence>